<proteinExistence type="predicted"/>
<dbReference type="PROSITE" id="PS50043">
    <property type="entry name" value="HTH_LUXR_2"/>
    <property type="match status" value="1"/>
</dbReference>
<dbReference type="Gene3D" id="3.30.70.1230">
    <property type="entry name" value="Nucleotide cyclase"/>
    <property type="match status" value="1"/>
</dbReference>
<dbReference type="SMART" id="SM00421">
    <property type="entry name" value="HTH_LUXR"/>
    <property type="match status" value="1"/>
</dbReference>
<dbReference type="PANTHER" id="PTHR16305">
    <property type="entry name" value="TESTICULAR SOLUBLE ADENYLYL CYCLASE"/>
    <property type="match status" value="1"/>
</dbReference>
<dbReference type="Gene3D" id="3.40.50.300">
    <property type="entry name" value="P-loop containing nucleotide triphosphate hydrolases"/>
    <property type="match status" value="1"/>
</dbReference>
<evidence type="ECO:0000259" key="3">
    <source>
        <dbReference type="PROSITE" id="PS50043"/>
    </source>
</evidence>
<dbReference type="EMBL" id="BAAATD010000001">
    <property type="protein sequence ID" value="GAA2581930.1"/>
    <property type="molecule type" value="Genomic_DNA"/>
</dbReference>
<dbReference type="InterPro" id="IPR036388">
    <property type="entry name" value="WH-like_DNA-bd_sf"/>
</dbReference>
<dbReference type="Gene3D" id="1.10.10.10">
    <property type="entry name" value="Winged helix-like DNA-binding domain superfamily/Winged helix DNA-binding domain"/>
    <property type="match status" value="1"/>
</dbReference>
<dbReference type="InterPro" id="IPR029787">
    <property type="entry name" value="Nucleotide_cyclase"/>
</dbReference>
<comment type="caution">
    <text evidence="4">The sequence shown here is derived from an EMBL/GenBank/DDBJ whole genome shotgun (WGS) entry which is preliminary data.</text>
</comment>
<dbReference type="SUPFAM" id="SSF48452">
    <property type="entry name" value="TPR-like"/>
    <property type="match status" value="1"/>
</dbReference>
<dbReference type="InterPro" id="IPR011990">
    <property type="entry name" value="TPR-like_helical_dom_sf"/>
</dbReference>
<dbReference type="Gene3D" id="1.25.40.10">
    <property type="entry name" value="Tetratricopeptide repeat domain"/>
    <property type="match status" value="1"/>
</dbReference>
<dbReference type="InterPro" id="IPR016032">
    <property type="entry name" value="Sig_transdc_resp-reg_C-effctor"/>
</dbReference>
<accession>A0ABP6BTV1</accession>
<sequence>MVDVERFGDPRRGDQHRVALRAGLYQAVQEAFRLSHISWAECYHEDRGDGFLVLAPPEVLKGLFVEVLPAELVAALDRYNRVHPAEERIRLRVALHAGELTFDEHGVAGSALNLAFRLLDAEPFKSTLAESSGVLALITSSWFFEEVVRHSTFAEPAAYRPIQIAVKEVSTVGWIRLPEPPQGSDERRSAVAGWDSGLVGRSAELRRLDALVAGAWAGHSGVLVIKGESGIGKTALLEAAMSRYADLRTLRVQCVETEAELAFAALGDLLRPVGHLRDQLPRAQAEALEACLTAAEPPQSSTVSTLRVGLATLGLLAAAAAHDPLLVVIDDAQWLDSASAAALSFAARRLEAEGVALFAAVRSNAPSAFEASGLAVLDLAGLPDEAAEQLLAKVNGSPVPADVLRRMQRHSQGNPLALIELSGHDVAHRTADLDQPLPPPQTIARLWQRRFDALPAVVGRTLLVSAASFTGEVSQIVAALGPSGLASVESAEAEGLITFEGDRVIFAHPLVRSAAYYGASAQDRRAAHSSLAAVVAGKEGSTFADQYAWHLAAAALGPDQTAAQALAETGERNRRRGALDAACSAYVRASELTTGQSLAVDLMIEAASCAYLAGKADTAVPILDRAQAMTADSGALTEIHRLRTQIQFTRSSPREIFVHLSRAAQSLADDAPLTAAAMLCTAAGVGAVGALVSEALDAAEQAHALVAGEAGAASLAPAVLHAHVLLLTGRSAIARRLLVPRMDQLLATDPLEHGVEVFGFGSMDLMWLGEYGHARHVIDHALETIRAAGAEERKPALLSVLADLEMRLGRWHSAYSAATACISVAEATDQPLLVAYGASTLARIEAAQGQERRCRDYAERARQLLDPSSPDLVTPYARMALGQLELALGAYDRAAHLLLGLARQVDDLGVHNPAVFPLYGDLIEACMGADLPEEAARCLADFAAATGPDDSPATRALLARCNGQLTSDIAVALGHFETALTLHADLSDGYEAARTHLAFARRLRQAGHHDRARTELEAAHQGFGALGAAPWRIRAETELRAFHQPRAGLGTPVQASLNAQELQIAHLIAGGATDQEAADILLISAQTIHHHLQTILAKLGVGPRADLARAFQVSHEPSAR</sequence>
<dbReference type="SUPFAM" id="SSF52540">
    <property type="entry name" value="P-loop containing nucleoside triphosphate hydrolases"/>
    <property type="match status" value="1"/>
</dbReference>
<dbReference type="Proteomes" id="UP001501509">
    <property type="component" value="Unassembled WGS sequence"/>
</dbReference>
<keyword evidence="5" id="KW-1185">Reference proteome</keyword>
<dbReference type="Pfam" id="PF13191">
    <property type="entry name" value="AAA_16"/>
    <property type="match status" value="1"/>
</dbReference>
<name>A0ABP6BTV1_9ACTN</name>
<evidence type="ECO:0000256" key="1">
    <source>
        <dbReference type="ARBA" id="ARBA00022741"/>
    </source>
</evidence>
<dbReference type="Pfam" id="PF00196">
    <property type="entry name" value="GerE"/>
    <property type="match status" value="1"/>
</dbReference>
<evidence type="ECO:0000313" key="4">
    <source>
        <dbReference type="EMBL" id="GAA2581930.1"/>
    </source>
</evidence>
<protein>
    <submittedName>
        <fullName evidence="4">LuxR family transcriptional regulator</fullName>
    </submittedName>
</protein>
<reference evidence="5" key="1">
    <citation type="journal article" date="2019" name="Int. J. Syst. Evol. Microbiol.">
        <title>The Global Catalogue of Microorganisms (GCM) 10K type strain sequencing project: providing services to taxonomists for standard genome sequencing and annotation.</title>
        <authorList>
            <consortium name="The Broad Institute Genomics Platform"/>
            <consortium name="The Broad Institute Genome Sequencing Center for Infectious Disease"/>
            <person name="Wu L."/>
            <person name="Ma J."/>
        </authorList>
    </citation>
    <scope>NUCLEOTIDE SEQUENCE [LARGE SCALE GENOMIC DNA]</scope>
    <source>
        <strain evidence="5">JCM 6833</strain>
    </source>
</reference>
<organism evidence="4 5">
    <name type="scientific">Actinomadura fulvescens</name>
    <dbReference type="NCBI Taxonomy" id="46160"/>
    <lineage>
        <taxon>Bacteria</taxon>
        <taxon>Bacillati</taxon>
        <taxon>Actinomycetota</taxon>
        <taxon>Actinomycetes</taxon>
        <taxon>Streptosporangiales</taxon>
        <taxon>Thermomonosporaceae</taxon>
        <taxon>Actinomadura</taxon>
    </lineage>
</organism>
<keyword evidence="2" id="KW-0067">ATP-binding</keyword>
<dbReference type="InterPro" id="IPR041664">
    <property type="entry name" value="AAA_16"/>
</dbReference>
<evidence type="ECO:0000256" key="2">
    <source>
        <dbReference type="ARBA" id="ARBA00022840"/>
    </source>
</evidence>
<dbReference type="InterPro" id="IPR027417">
    <property type="entry name" value="P-loop_NTPase"/>
</dbReference>
<dbReference type="PANTHER" id="PTHR16305:SF35">
    <property type="entry name" value="TRANSCRIPTIONAL ACTIVATOR DOMAIN"/>
    <property type="match status" value="1"/>
</dbReference>
<dbReference type="PRINTS" id="PR00038">
    <property type="entry name" value="HTHLUXR"/>
</dbReference>
<gene>
    <name evidence="4" type="ORF">GCM10010411_13290</name>
</gene>
<dbReference type="InterPro" id="IPR000792">
    <property type="entry name" value="Tscrpt_reg_LuxR_C"/>
</dbReference>
<evidence type="ECO:0000313" key="5">
    <source>
        <dbReference type="Proteomes" id="UP001501509"/>
    </source>
</evidence>
<keyword evidence="1" id="KW-0547">Nucleotide-binding</keyword>
<feature type="domain" description="HTH luxR-type" evidence="3">
    <location>
        <begin position="1050"/>
        <end position="1115"/>
    </location>
</feature>
<dbReference type="SUPFAM" id="SSF46894">
    <property type="entry name" value="C-terminal effector domain of the bipartite response regulators"/>
    <property type="match status" value="1"/>
</dbReference>